<gene>
    <name evidence="4" type="ORF">A3B50_00130</name>
</gene>
<evidence type="ECO:0000259" key="3">
    <source>
        <dbReference type="Pfam" id="PF13399"/>
    </source>
</evidence>
<accession>A0A1F7J3I3</accession>
<dbReference type="Gene3D" id="3.30.70.2390">
    <property type="match status" value="1"/>
</dbReference>
<keyword evidence="1" id="KW-0175">Coiled coil</keyword>
<feature type="domain" description="LytR/CpsA/Psr regulator C-terminal" evidence="3">
    <location>
        <begin position="392"/>
        <end position="481"/>
    </location>
</feature>
<dbReference type="AlphaFoldDB" id="A0A1F7J3I3"/>
<dbReference type="Proteomes" id="UP000178558">
    <property type="component" value="Unassembled WGS sequence"/>
</dbReference>
<keyword evidence="2" id="KW-0812">Transmembrane</keyword>
<dbReference type="InterPro" id="IPR027381">
    <property type="entry name" value="LytR/CpsA/Psr_C"/>
</dbReference>
<dbReference type="Gene3D" id="3.30.1490.300">
    <property type="match status" value="1"/>
</dbReference>
<keyword evidence="2" id="KW-0472">Membrane</keyword>
<feature type="coiled-coil region" evidence="1">
    <location>
        <begin position="207"/>
        <end position="234"/>
    </location>
</feature>
<evidence type="ECO:0000256" key="1">
    <source>
        <dbReference type="SAM" id="Coils"/>
    </source>
</evidence>
<evidence type="ECO:0000313" key="5">
    <source>
        <dbReference type="Proteomes" id="UP000178558"/>
    </source>
</evidence>
<feature type="transmembrane region" description="Helical" evidence="2">
    <location>
        <begin position="330"/>
        <end position="347"/>
    </location>
</feature>
<reference evidence="4 5" key="1">
    <citation type="journal article" date="2016" name="Nat. Commun.">
        <title>Thousands of microbial genomes shed light on interconnected biogeochemical processes in an aquifer system.</title>
        <authorList>
            <person name="Anantharaman K."/>
            <person name="Brown C.T."/>
            <person name="Hug L.A."/>
            <person name="Sharon I."/>
            <person name="Castelle C.J."/>
            <person name="Probst A.J."/>
            <person name="Thomas B.C."/>
            <person name="Singh A."/>
            <person name="Wilkins M.J."/>
            <person name="Karaoz U."/>
            <person name="Brodie E.L."/>
            <person name="Williams K.H."/>
            <person name="Hubbard S.S."/>
            <person name="Banfield J.F."/>
        </authorList>
    </citation>
    <scope>NUCLEOTIDE SEQUENCE [LARGE SCALE GENOMIC DNA]</scope>
</reference>
<keyword evidence="2" id="KW-1133">Transmembrane helix</keyword>
<dbReference type="Gene3D" id="3.30.420.40">
    <property type="match status" value="2"/>
</dbReference>
<sequence>MLYVSLDKNEIKILVLKKTLLGQFEVGYFEKRHEIDLLSNGKVTNIDFLASAIKEGINDLSAPQEKEVCLILPQESFHFLRTEVPADLAPAAISSFVEDKARASVASSLENYYSDFFVRDADKQKQISYFAVGEETLQKYVDVLQLLSLKLSILLPETLAIFKLFEKTLRKEKKEAILYAHYAKDILEGVVFDSGGLLIEEKWVQTLGKEDRLEEVLKKKKEELEEKGVKLNRIILSGEQSDKVRQDTFTKSVGVWTNPLKRIIPDFYAEHLKALVSSDKPFPILSYDVCFGAYVFSQENKEFRILKKPFKAKGKSSFSVPTVPIFKREVGIFFLAFIASFLIFFGLSKINFGGFSLPKVDTNSLTSIGKPSPTTKPTVVPSPTPAFKKEELKIKVLNGSGTVGKATEVRDILKEVGYQEILTDNADNFDYATTIIQIKPSVKTATGALVKDLSENVGKPKIETLNDEEASDIVIIIGSDFK</sequence>
<evidence type="ECO:0000256" key="2">
    <source>
        <dbReference type="SAM" id="Phobius"/>
    </source>
</evidence>
<comment type="caution">
    <text evidence="4">The sequence shown here is derived from an EMBL/GenBank/DDBJ whole genome shotgun (WGS) entry which is preliminary data.</text>
</comment>
<name>A0A1F7J3I3_9BACT</name>
<dbReference type="Pfam" id="PF13399">
    <property type="entry name" value="LytR_C"/>
    <property type="match status" value="1"/>
</dbReference>
<evidence type="ECO:0000313" key="4">
    <source>
        <dbReference type="EMBL" id="OGK50180.1"/>
    </source>
</evidence>
<dbReference type="EMBL" id="MGAQ01000020">
    <property type="protein sequence ID" value="OGK50180.1"/>
    <property type="molecule type" value="Genomic_DNA"/>
</dbReference>
<organism evidence="4 5">
    <name type="scientific">Candidatus Roizmanbacteria bacterium RIFCSPLOWO2_01_FULL_40_42</name>
    <dbReference type="NCBI Taxonomy" id="1802066"/>
    <lineage>
        <taxon>Bacteria</taxon>
        <taxon>Candidatus Roizmaniibacteriota</taxon>
    </lineage>
</organism>
<proteinExistence type="predicted"/>
<protein>
    <recommendedName>
        <fullName evidence="3">LytR/CpsA/Psr regulator C-terminal domain-containing protein</fullName>
    </recommendedName>
</protein>